<dbReference type="Pfam" id="PF03969">
    <property type="entry name" value="AFG1_ATPase"/>
    <property type="match status" value="1"/>
</dbReference>
<evidence type="ECO:0000256" key="2">
    <source>
        <dbReference type="ARBA" id="ARBA00022840"/>
    </source>
</evidence>
<evidence type="ECO:0000313" key="4">
    <source>
        <dbReference type="Proteomes" id="UP001634393"/>
    </source>
</evidence>
<keyword evidence="4" id="KW-1185">Reference proteome</keyword>
<dbReference type="PANTHER" id="PTHR12169:SF29">
    <property type="entry name" value="AFG1-LIKE ATPASE FAMILY PROTEIN"/>
    <property type="match status" value="1"/>
</dbReference>
<keyword evidence="1" id="KW-0547">Nucleotide-binding</keyword>
<dbReference type="PANTHER" id="PTHR12169">
    <property type="entry name" value="ATPASE N2B"/>
    <property type="match status" value="1"/>
</dbReference>
<reference evidence="3 4" key="1">
    <citation type="submission" date="2024-12" db="EMBL/GenBank/DDBJ databases">
        <title>The unique morphological basis and parallel evolutionary history of personate flowers in Penstemon.</title>
        <authorList>
            <person name="Depatie T.H."/>
            <person name="Wessinger C.A."/>
        </authorList>
    </citation>
    <scope>NUCLEOTIDE SEQUENCE [LARGE SCALE GENOMIC DNA]</scope>
    <source>
        <strain evidence="3">WTNN_2</strain>
        <tissue evidence="3">Leaf</tissue>
    </source>
</reference>
<evidence type="ECO:0008006" key="5">
    <source>
        <dbReference type="Google" id="ProtNLM"/>
    </source>
</evidence>
<comment type="caution">
    <text evidence="3">The sequence shown here is derived from an EMBL/GenBank/DDBJ whole genome shotgun (WGS) entry which is preliminary data.</text>
</comment>
<dbReference type="GO" id="GO:0005524">
    <property type="term" value="F:ATP binding"/>
    <property type="evidence" value="ECO:0007669"/>
    <property type="project" value="UniProtKB-KW"/>
</dbReference>
<dbReference type="EMBL" id="JBJXBP010000001">
    <property type="protein sequence ID" value="KAL3848939.1"/>
    <property type="molecule type" value="Genomic_DNA"/>
</dbReference>
<keyword evidence="2" id="KW-0067">ATP-binding</keyword>
<dbReference type="InterPro" id="IPR005654">
    <property type="entry name" value="ATPase_AFG1-like"/>
</dbReference>
<evidence type="ECO:0000256" key="1">
    <source>
        <dbReference type="ARBA" id="ARBA00022741"/>
    </source>
</evidence>
<dbReference type="Proteomes" id="UP001634393">
    <property type="component" value="Unassembled WGS sequence"/>
</dbReference>
<proteinExistence type="predicted"/>
<dbReference type="AlphaFoldDB" id="A0ABD3UHD6"/>
<accession>A0ABD3UHD6</accession>
<name>A0ABD3UHD6_9LAMI</name>
<evidence type="ECO:0000313" key="3">
    <source>
        <dbReference type="EMBL" id="KAL3848939.1"/>
    </source>
</evidence>
<protein>
    <recommendedName>
        <fullName evidence="5">ATPase</fullName>
    </recommendedName>
</protein>
<sequence>MLNVHSALQKHRSLEDPIEAVSLEICEESILLCLDEFMILVTTSNRAPENLYQGGLQRDLFSPFVATLKERCLIHEIGSSVDYRKLSLAGESRYFVGDDSSSLLRRKFQLLLGKHIAFGQEISVPLGANRCAYFTFEELCNRPLGAADYSALFNNFNALALEGVPIFGLCNRPAAYRLTDMNSKKYLDQWAALRHV</sequence>
<gene>
    <name evidence="3" type="ORF">ACJIZ3_010821</name>
</gene>
<organism evidence="3 4">
    <name type="scientific">Penstemon smallii</name>
    <dbReference type="NCBI Taxonomy" id="265156"/>
    <lineage>
        <taxon>Eukaryota</taxon>
        <taxon>Viridiplantae</taxon>
        <taxon>Streptophyta</taxon>
        <taxon>Embryophyta</taxon>
        <taxon>Tracheophyta</taxon>
        <taxon>Spermatophyta</taxon>
        <taxon>Magnoliopsida</taxon>
        <taxon>eudicotyledons</taxon>
        <taxon>Gunneridae</taxon>
        <taxon>Pentapetalae</taxon>
        <taxon>asterids</taxon>
        <taxon>lamiids</taxon>
        <taxon>Lamiales</taxon>
        <taxon>Plantaginaceae</taxon>
        <taxon>Cheloneae</taxon>
        <taxon>Penstemon</taxon>
    </lineage>
</organism>